<dbReference type="Pfam" id="PF00578">
    <property type="entry name" value="AhpC-TSA"/>
    <property type="match status" value="1"/>
</dbReference>
<comment type="caution">
    <text evidence="8">The sequence shown here is derived from an EMBL/GenBank/DDBJ whole genome shotgun (WGS) entry which is preliminary data.</text>
</comment>
<evidence type="ECO:0000259" key="7">
    <source>
        <dbReference type="PROSITE" id="PS51352"/>
    </source>
</evidence>
<evidence type="ECO:0000256" key="6">
    <source>
        <dbReference type="PIRSR" id="PIRSR000239-1"/>
    </source>
</evidence>
<dbReference type="GO" id="GO:0008379">
    <property type="term" value="F:thioredoxin peroxidase activity"/>
    <property type="evidence" value="ECO:0007669"/>
    <property type="project" value="TreeGrafter"/>
</dbReference>
<dbReference type="OrthoDB" id="2996783at2759"/>
<feature type="domain" description="Thioredoxin" evidence="7">
    <location>
        <begin position="1"/>
        <end position="160"/>
    </location>
</feature>
<comment type="catalytic activity">
    <reaction evidence="4">
        <text>a hydroperoxide + [thioredoxin]-dithiol = an alcohol + [thioredoxin]-disulfide + H2O</text>
        <dbReference type="Rhea" id="RHEA:62620"/>
        <dbReference type="Rhea" id="RHEA-COMP:10698"/>
        <dbReference type="Rhea" id="RHEA-COMP:10700"/>
        <dbReference type="ChEBI" id="CHEBI:15377"/>
        <dbReference type="ChEBI" id="CHEBI:29950"/>
        <dbReference type="ChEBI" id="CHEBI:30879"/>
        <dbReference type="ChEBI" id="CHEBI:35924"/>
        <dbReference type="ChEBI" id="CHEBI:50058"/>
        <dbReference type="EC" id="1.11.1.24"/>
    </reaction>
</comment>
<dbReference type="GO" id="GO:0006979">
    <property type="term" value="P:response to oxidative stress"/>
    <property type="evidence" value="ECO:0007669"/>
    <property type="project" value="TreeGrafter"/>
</dbReference>
<feature type="active site" description="Cysteine sulfenic acid (-SOH) intermediate; for peroxidase activity" evidence="6">
    <location>
        <position position="43"/>
    </location>
</feature>
<comment type="similarity">
    <text evidence="1">Belongs to the peroxiredoxin family. AhpC/Prx1 subfamily.</text>
</comment>
<dbReference type="InterPro" id="IPR013766">
    <property type="entry name" value="Thioredoxin_domain"/>
</dbReference>
<dbReference type="AlphaFoldDB" id="A0A0C2MX55"/>
<keyword evidence="5" id="KW-0049">Antioxidant</keyword>
<dbReference type="EC" id="1.11.1.24" evidence="2"/>
<dbReference type="OMA" id="RLTMLYP"/>
<evidence type="ECO:0000256" key="4">
    <source>
        <dbReference type="ARBA" id="ARBA00049091"/>
    </source>
</evidence>
<evidence type="ECO:0000256" key="2">
    <source>
        <dbReference type="ARBA" id="ARBA00013017"/>
    </source>
</evidence>
<sequence length="224" mass="25848">MIIGTTFPDFKVKSTIGELEFYKWADKSWVMLFSHPFDFTPVCTTELAEFSKRRKEFEDLGVKLLGLSVGTAEDHLKWSQDICHYAGTKDLGFPIVEGTHELIKMLCMTEIDTQHEGPIFSARTVYFISPTKELRAYLAYPASTGRSIDELLRVMKSLQLFHKHSYLATPVDWQVTYKYIAIRKSNGPTSRFRRGRQEVLQRRNQDTRCSFREEVSTDGRSAVT</sequence>
<dbReference type="PROSITE" id="PS51352">
    <property type="entry name" value="THIOREDOXIN_2"/>
    <property type="match status" value="1"/>
</dbReference>
<accession>A0A0C2MX55</accession>
<dbReference type="InterPro" id="IPR024706">
    <property type="entry name" value="Peroxiredoxin_AhpC-typ"/>
</dbReference>
<dbReference type="GO" id="GO:0005829">
    <property type="term" value="C:cytosol"/>
    <property type="evidence" value="ECO:0007669"/>
    <property type="project" value="TreeGrafter"/>
</dbReference>
<dbReference type="PANTHER" id="PTHR10681">
    <property type="entry name" value="THIOREDOXIN PEROXIDASE"/>
    <property type="match status" value="1"/>
</dbReference>
<proteinExistence type="inferred from homology"/>
<keyword evidence="5" id="KW-0676">Redox-active center</keyword>
<dbReference type="InterPro" id="IPR000866">
    <property type="entry name" value="AhpC/TSA"/>
</dbReference>
<keyword evidence="3 5" id="KW-0560">Oxidoreductase</keyword>
<protein>
    <recommendedName>
        <fullName evidence="2">thioredoxin-dependent peroxiredoxin</fullName>
        <ecNumber evidence="2">1.11.1.24</ecNumber>
    </recommendedName>
</protein>
<dbReference type="GO" id="GO:0033554">
    <property type="term" value="P:cellular response to stress"/>
    <property type="evidence" value="ECO:0007669"/>
    <property type="project" value="TreeGrafter"/>
</dbReference>
<keyword evidence="5" id="KW-0575">Peroxidase</keyword>
<dbReference type="GO" id="GO:0042744">
    <property type="term" value="P:hydrogen peroxide catabolic process"/>
    <property type="evidence" value="ECO:0007669"/>
    <property type="project" value="TreeGrafter"/>
</dbReference>
<dbReference type="InterPro" id="IPR050217">
    <property type="entry name" value="Peroxiredoxin"/>
</dbReference>
<dbReference type="GO" id="GO:0045454">
    <property type="term" value="P:cell redox homeostasis"/>
    <property type="evidence" value="ECO:0007669"/>
    <property type="project" value="TreeGrafter"/>
</dbReference>
<organism evidence="8 9">
    <name type="scientific">Thelohanellus kitauei</name>
    <name type="common">Myxosporean</name>
    <dbReference type="NCBI Taxonomy" id="669202"/>
    <lineage>
        <taxon>Eukaryota</taxon>
        <taxon>Metazoa</taxon>
        <taxon>Cnidaria</taxon>
        <taxon>Myxozoa</taxon>
        <taxon>Myxosporea</taxon>
        <taxon>Bivalvulida</taxon>
        <taxon>Platysporina</taxon>
        <taxon>Myxobolidae</taxon>
        <taxon>Thelohanellus</taxon>
    </lineage>
</organism>
<comment type="function">
    <text evidence="5">Thiol-specific peroxidase that catalyzes the reduction of hydrogen peroxide and organic hydroperoxides to water and alcohols, respectively.</text>
</comment>
<keyword evidence="9" id="KW-1185">Reference proteome</keyword>
<evidence type="ECO:0000313" key="8">
    <source>
        <dbReference type="EMBL" id="KII66182.1"/>
    </source>
</evidence>
<dbReference type="EMBL" id="JWZT01003604">
    <property type="protein sequence ID" value="KII66182.1"/>
    <property type="molecule type" value="Genomic_DNA"/>
</dbReference>
<evidence type="ECO:0000256" key="5">
    <source>
        <dbReference type="PIRNR" id="PIRNR000239"/>
    </source>
</evidence>
<evidence type="ECO:0000256" key="1">
    <source>
        <dbReference type="ARBA" id="ARBA00009796"/>
    </source>
</evidence>
<dbReference type="Gene3D" id="3.40.30.10">
    <property type="entry name" value="Glutaredoxin"/>
    <property type="match status" value="1"/>
</dbReference>
<reference evidence="8 9" key="1">
    <citation type="journal article" date="2014" name="Genome Biol. Evol.">
        <title>The genome of the myxosporean Thelohanellus kitauei shows adaptations to nutrient acquisition within its fish host.</title>
        <authorList>
            <person name="Yang Y."/>
            <person name="Xiong J."/>
            <person name="Zhou Z."/>
            <person name="Huo F."/>
            <person name="Miao W."/>
            <person name="Ran C."/>
            <person name="Liu Y."/>
            <person name="Zhang J."/>
            <person name="Feng J."/>
            <person name="Wang M."/>
            <person name="Wang M."/>
            <person name="Wang L."/>
            <person name="Yao B."/>
        </authorList>
    </citation>
    <scope>NUCLEOTIDE SEQUENCE [LARGE SCALE GENOMIC DNA]</scope>
    <source>
        <strain evidence="8">Wuqing</strain>
    </source>
</reference>
<dbReference type="InterPro" id="IPR036249">
    <property type="entry name" value="Thioredoxin-like_sf"/>
</dbReference>
<name>A0A0C2MX55_THEKT</name>
<dbReference type="PIRSF" id="PIRSF000239">
    <property type="entry name" value="AHPC"/>
    <property type="match status" value="1"/>
</dbReference>
<gene>
    <name evidence="8" type="ORF">RF11_12005</name>
</gene>
<evidence type="ECO:0000313" key="9">
    <source>
        <dbReference type="Proteomes" id="UP000031668"/>
    </source>
</evidence>
<evidence type="ECO:0000256" key="3">
    <source>
        <dbReference type="ARBA" id="ARBA00023002"/>
    </source>
</evidence>
<dbReference type="Proteomes" id="UP000031668">
    <property type="component" value="Unassembled WGS sequence"/>
</dbReference>
<dbReference type="SUPFAM" id="SSF52833">
    <property type="entry name" value="Thioredoxin-like"/>
    <property type="match status" value="1"/>
</dbReference>
<dbReference type="PANTHER" id="PTHR10681:SF128">
    <property type="entry name" value="THIOREDOXIN-DEPENDENT PEROXIDE REDUCTASE, MITOCHONDRIAL"/>
    <property type="match status" value="1"/>
</dbReference>